<keyword evidence="6 10" id="KW-0949">S-adenosyl-L-methionine</keyword>
<dbReference type="InterPro" id="IPR025770">
    <property type="entry name" value="PPMT_MeTrfase"/>
</dbReference>
<protein>
    <recommendedName>
        <fullName evidence="3 10">Protein-S-isoprenylcysteine O-methyltransferase</fullName>
        <ecNumber evidence="3 10">2.1.1.100</ecNumber>
    </recommendedName>
</protein>
<dbReference type="EC" id="2.1.1.100" evidence="3 10"/>
<accession>A0A1E5RAF7</accession>
<dbReference type="FunCoup" id="A0A1E5RAF7">
    <property type="interactions" value="474"/>
</dbReference>
<evidence type="ECO:0000313" key="12">
    <source>
        <dbReference type="Proteomes" id="UP000095728"/>
    </source>
</evidence>
<evidence type="ECO:0000256" key="8">
    <source>
        <dbReference type="ARBA" id="ARBA00022989"/>
    </source>
</evidence>
<keyword evidence="8 10" id="KW-1133">Transmembrane helix</keyword>
<gene>
    <name evidence="11" type="ORF">AWRI3579_g2624</name>
</gene>
<evidence type="ECO:0000256" key="6">
    <source>
        <dbReference type="ARBA" id="ARBA00022691"/>
    </source>
</evidence>
<reference evidence="12" key="1">
    <citation type="journal article" date="2016" name="Genome Announc.">
        <title>Genome sequences of three species of Hanseniaspora isolated from spontaneous wine fermentations.</title>
        <authorList>
            <person name="Sternes P.R."/>
            <person name="Lee D."/>
            <person name="Kutyna D.R."/>
            <person name="Borneman A.R."/>
        </authorList>
    </citation>
    <scope>NUCLEOTIDE SEQUENCE [LARGE SCALE GENOMIC DNA]</scope>
    <source>
        <strain evidence="12">AWRI3579</strain>
    </source>
</reference>
<evidence type="ECO:0000256" key="5">
    <source>
        <dbReference type="ARBA" id="ARBA00022679"/>
    </source>
</evidence>
<evidence type="ECO:0000256" key="1">
    <source>
        <dbReference type="ARBA" id="ARBA00004141"/>
    </source>
</evidence>
<keyword evidence="10" id="KW-0256">Endoplasmic reticulum</keyword>
<comment type="similarity">
    <text evidence="2 10">Belongs to the class VI-like SAM-binding methyltransferase superfamily. Isoprenylcysteine carboxyl methyltransferase family.</text>
</comment>
<feature type="transmembrane region" description="Helical" evidence="10">
    <location>
        <begin position="27"/>
        <end position="46"/>
    </location>
</feature>
<dbReference type="PROSITE" id="PS51564">
    <property type="entry name" value="SAM_ICMT"/>
    <property type="match status" value="1"/>
</dbReference>
<comment type="subcellular location">
    <subcellularLocation>
        <location evidence="10">Endoplasmic reticulum membrane</location>
        <topology evidence="10">Multi-pass membrane protein</topology>
    </subcellularLocation>
    <subcellularLocation>
        <location evidence="1">Membrane</location>
        <topology evidence="1">Multi-pass membrane protein</topology>
    </subcellularLocation>
</comment>
<dbReference type="Gene3D" id="1.20.120.1630">
    <property type="match status" value="1"/>
</dbReference>
<dbReference type="InParanoid" id="A0A1E5RAF7"/>
<keyword evidence="12" id="KW-1185">Reference proteome</keyword>
<comment type="catalytic activity">
    <reaction evidence="10">
        <text>[protein]-C-terminal S-[(2E,6E)-farnesyl]-L-cysteine + S-adenosyl-L-methionine = [protein]-C-terminal S-[(2E,6E)-farnesyl]-L-cysteine methyl ester + S-adenosyl-L-homocysteine</text>
        <dbReference type="Rhea" id="RHEA:21672"/>
        <dbReference type="Rhea" id="RHEA-COMP:12125"/>
        <dbReference type="Rhea" id="RHEA-COMP:12126"/>
        <dbReference type="ChEBI" id="CHEBI:57856"/>
        <dbReference type="ChEBI" id="CHEBI:59789"/>
        <dbReference type="ChEBI" id="CHEBI:90510"/>
        <dbReference type="ChEBI" id="CHEBI:90511"/>
        <dbReference type="EC" id="2.1.1.100"/>
    </reaction>
</comment>
<evidence type="ECO:0000256" key="9">
    <source>
        <dbReference type="ARBA" id="ARBA00023136"/>
    </source>
</evidence>
<feature type="transmembrane region" description="Helical" evidence="10">
    <location>
        <begin position="53"/>
        <end position="72"/>
    </location>
</feature>
<keyword evidence="7 10" id="KW-0812">Transmembrane</keyword>
<evidence type="ECO:0000256" key="10">
    <source>
        <dbReference type="RuleBase" id="RU362022"/>
    </source>
</evidence>
<keyword evidence="5 11" id="KW-0808">Transferase</keyword>
<organism evidence="11 12">
    <name type="scientific">Hanseniaspora osmophila</name>
    <dbReference type="NCBI Taxonomy" id="56408"/>
    <lineage>
        <taxon>Eukaryota</taxon>
        <taxon>Fungi</taxon>
        <taxon>Dikarya</taxon>
        <taxon>Ascomycota</taxon>
        <taxon>Saccharomycotina</taxon>
        <taxon>Saccharomycetes</taxon>
        <taxon>Saccharomycodales</taxon>
        <taxon>Saccharomycodaceae</taxon>
        <taxon>Hanseniaspora</taxon>
    </lineage>
</organism>
<dbReference type="PANTHER" id="PTHR12714:SF9">
    <property type="entry name" value="PROTEIN-S-ISOPRENYLCYSTEINE O-METHYLTRANSFERASE"/>
    <property type="match status" value="1"/>
</dbReference>
<evidence type="ECO:0000256" key="3">
    <source>
        <dbReference type="ARBA" id="ARBA00012151"/>
    </source>
</evidence>
<feature type="transmembrane region" description="Helical" evidence="10">
    <location>
        <begin position="180"/>
        <end position="208"/>
    </location>
</feature>
<dbReference type="InterPro" id="IPR007269">
    <property type="entry name" value="ICMT_MeTrfase"/>
</dbReference>
<keyword evidence="4 10" id="KW-0489">Methyltransferase</keyword>
<evidence type="ECO:0000256" key="7">
    <source>
        <dbReference type="ARBA" id="ARBA00022692"/>
    </source>
</evidence>
<comment type="caution">
    <text evidence="11">The sequence shown here is derived from an EMBL/GenBank/DDBJ whole genome shotgun (WGS) entry which is preliminary data.</text>
</comment>
<proteinExistence type="inferred from homology"/>
<sequence length="242" mass="27594">MNDNESVTSSKTDYPYPDIKENPLDEISITSYILGTVLGISVPWLINAKFVGFPLYLISLSAFHFLEFYVTAKFNPLKVDSNSFLLRNGSGYSAAQLLAICECLIEMQFFSFKSLSTFHTKLIFGLGVCLLVVGQVARSTAMITCGRSFSHRIMQEKQDDHQLVTKGIYQYSRHPSYFGFFWWAVGTQLICLNPISFIVFTVVLWSFFKKRIQHEEQLLIKFFGKEYLDFKETVGVGIPGIH</sequence>
<dbReference type="EMBL" id="LPNM01000008">
    <property type="protein sequence ID" value="OEJ83882.1"/>
    <property type="molecule type" value="Genomic_DNA"/>
</dbReference>
<dbReference type="STRING" id="56408.A0A1E5RAF7"/>
<dbReference type="GO" id="GO:0032259">
    <property type="term" value="P:methylation"/>
    <property type="evidence" value="ECO:0007669"/>
    <property type="project" value="UniProtKB-KW"/>
</dbReference>
<dbReference type="GO" id="GO:0004671">
    <property type="term" value="F:protein C-terminal S-isoprenylcysteine carboxyl O-methyltransferase activity"/>
    <property type="evidence" value="ECO:0007669"/>
    <property type="project" value="UniProtKB-EC"/>
</dbReference>
<dbReference type="Proteomes" id="UP000095728">
    <property type="component" value="Unassembled WGS sequence"/>
</dbReference>
<evidence type="ECO:0000313" key="11">
    <source>
        <dbReference type="EMBL" id="OEJ83882.1"/>
    </source>
</evidence>
<evidence type="ECO:0000256" key="4">
    <source>
        <dbReference type="ARBA" id="ARBA00022603"/>
    </source>
</evidence>
<feature type="transmembrane region" description="Helical" evidence="10">
    <location>
        <begin position="122"/>
        <end position="144"/>
    </location>
</feature>
<evidence type="ECO:0000256" key="2">
    <source>
        <dbReference type="ARBA" id="ARBA00009140"/>
    </source>
</evidence>
<dbReference type="OrthoDB" id="422086at2759"/>
<dbReference type="GO" id="GO:0005789">
    <property type="term" value="C:endoplasmic reticulum membrane"/>
    <property type="evidence" value="ECO:0007669"/>
    <property type="project" value="UniProtKB-SubCell"/>
</dbReference>
<dbReference type="Pfam" id="PF04140">
    <property type="entry name" value="ICMT"/>
    <property type="match status" value="1"/>
</dbReference>
<keyword evidence="9 10" id="KW-0472">Membrane</keyword>
<name>A0A1E5RAF7_9ASCO</name>
<dbReference type="PANTHER" id="PTHR12714">
    <property type="entry name" value="PROTEIN-S ISOPRENYLCYSTEINE O-METHYLTRANSFERASE"/>
    <property type="match status" value="1"/>
</dbReference>
<dbReference type="AlphaFoldDB" id="A0A1E5RAF7"/>